<dbReference type="RefSeq" id="WP_094501789.1">
    <property type="nucleotide sequence ID" value="NZ_CAWNHI010000002.1"/>
</dbReference>
<evidence type="ECO:0000313" key="1">
    <source>
        <dbReference type="EMBL" id="ASU24273.1"/>
    </source>
</evidence>
<sequence length="59" mass="6398">MLTRSSLKNRVGLSVDEAHPVTIEAQPVTIVANPEKQAGEEFDKMLKNASQVYLTGITA</sequence>
<reference evidence="1 2" key="1">
    <citation type="submission" date="2017-08" db="EMBL/GenBank/DDBJ databases">
        <title>The Vibrio qinghaiensis sp.-Q67 is a luminous bacteria isolated firstly from Qinghai lake, Qinghai province, China, which has been proved to be very sensitive to detect environmental and food pollutants. Therefore, complete genome analysis of V. qinghaiensis sp.-Q67 highlights the potential application of this strain on detection of hazards in the contaminated environments.</title>
        <authorList>
            <person name="Gong L."/>
        </authorList>
    </citation>
    <scope>NUCLEOTIDE SEQUENCE [LARGE SCALE GENOMIC DNA]</scope>
    <source>
        <strain evidence="1 2">Q67</strain>
    </source>
</reference>
<dbReference type="Proteomes" id="UP000215148">
    <property type="component" value="Chromosome 2"/>
</dbReference>
<proteinExistence type="predicted"/>
<keyword evidence="2" id="KW-1185">Reference proteome</keyword>
<protein>
    <submittedName>
        <fullName evidence="1">Uncharacterized protein</fullName>
    </submittedName>
</protein>
<name>A0A223N3N3_9VIBR</name>
<dbReference type="AlphaFoldDB" id="A0A223N3N3"/>
<evidence type="ECO:0000313" key="2">
    <source>
        <dbReference type="Proteomes" id="UP000215148"/>
    </source>
</evidence>
<dbReference type="KEGG" id="vqi:CCZ37_17655"/>
<accession>A0A223N3N3</accession>
<organism evidence="1 2">
    <name type="scientific">Vibrio qinghaiensis</name>
    <dbReference type="NCBI Taxonomy" id="2025808"/>
    <lineage>
        <taxon>Bacteria</taxon>
        <taxon>Pseudomonadati</taxon>
        <taxon>Pseudomonadota</taxon>
        <taxon>Gammaproteobacteria</taxon>
        <taxon>Vibrionales</taxon>
        <taxon>Vibrionaceae</taxon>
        <taxon>Vibrio</taxon>
    </lineage>
</organism>
<gene>
    <name evidence="1" type="ORF">CCZ37_17655</name>
</gene>
<dbReference type="EMBL" id="CP022742">
    <property type="protein sequence ID" value="ASU24273.1"/>
    <property type="molecule type" value="Genomic_DNA"/>
</dbReference>